<dbReference type="GO" id="GO:0005254">
    <property type="term" value="F:chloride channel activity"/>
    <property type="evidence" value="ECO:0007669"/>
    <property type="project" value="TreeGrafter"/>
</dbReference>
<feature type="domain" description="Anoctamin transmembrane" evidence="7">
    <location>
        <begin position="395"/>
        <end position="869"/>
    </location>
</feature>
<feature type="transmembrane region" description="Helical" evidence="6">
    <location>
        <begin position="496"/>
        <end position="520"/>
    </location>
</feature>
<dbReference type="PANTHER" id="PTHR12308">
    <property type="entry name" value="ANOCTAMIN"/>
    <property type="match status" value="1"/>
</dbReference>
<feature type="compositionally biased region" description="Basic and acidic residues" evidence="5">
    <location>
        <begin position="1376"/>
        <end position="1395"/>
    </location>
</feature>
<keyword evidence="2 6" id="KW-0812">Transmembrane</keyword>
<feature type="compositionally biased region" description="Basic and acidic residues" evidence="5">
    <location>
        <begin position="994"/>
        <end position="1009"/>
    </location>
</feature>
<feature type="domain" description="Anoctamin alpha-beta plait" evidence="8">
    <location>
        <begin position="224"/>
        <end position="345"/>
    </location>
</feature>
<evidence type="ECO:0000313" key="9">
    <source>
        <dbReference type="EMBL" id="EJT48602.1"/>
    </source>
</evidence>
<evidence type="ECO:0000259" key="8">
    <source>
        <dbReference type="Pfam" id="PF20877"/>
    </source>
</evidence>
<feature type="compositionally biased region" description="Low complexity" evidence="5">
    <location>
        <begin position="1299"/>
        <end position="1310"/>
    </location>
</feature>
<proteinExistence type="predicted"/>
<feature type="compositionally biased region" description="Polar residues" evidence="5">
    <location>
        <begin position="170"/>
        <end position="181"/>
    </location>
</feature>
<dbReference type="RefSeq" id="XP_014180749.1">
    <property type="nucleotide sequence ID" value="XM_014325274.1"/>
</dbReference>
<feature type="compositionally biased region" description="Low complexity" evidence="5">
    <location>
        <begin position="1190"/>
        <end position="1203"/>
    </location>
</feature>
<name>J6F0E1_TRIAS</name>
<dbReference type="GeneID" id="25985843"/>
<feature type="region of interest" description="Disordered" evidence="5">
    <location>
        <begin position="1271"/>
        <end position="1411"/>
    </location>
</feature>
<dbReference type="Proteomes" id="UP000002748">
    <property type="component" value="Unassembled WGS sequence"/>
</dbReference>
<dbReference type="VEuPathDB" id="FungiDB:A1Q1_02329"/>
<dbReference type="InterPro" id="IPR049452">
    <property type="entry name" value="Anoctamin_TM"/>
</dbReference>
<dbReference type="Pfam" id="PF20877">
    <property type="entry name" value="Anoctamin_N"/>
    <property type="match status" value="1"/>
</dbReference>
<feature type="compositionally biased region" description="Low complexity" evidence="5">
    <location>
        <begin position="43"/>
        <end position="59"/>
    </location>
</feature>
<dbReference type="KEGG" id="tasa:A1Q1_02329"/>
<evidence type="ECO:0000259" key="7">
    <source>
        <dbReference type="Pfam" id="PF04547"/>
    </source>
</evidence>
<evidence type="ECO:0000313" key="10">
    <source>
        <dbReference type="Proteomes" id="UP000002748"/>
    </source>
</evidence>
<feature type="compositionally biased region" description="Basic and acidic residues" evidence="5">
    <location>
        <begin position="1033"/>
        <end position="1050"/>
    </location>
</feature>
<dbReference type="OrthoDB" id="296386at2759"/>
<feature type="region of interest" description="Disordered" evidence="5">
    <location>
        <begin position="1"/>
        <end position="59"/>
    </location>
</feature>
<feature type="compositionally biased region" description="Basic and acidic residues" evidence="5">
    <location>
        <begin position="1212"/>
        <end position="1223"/>
    </location>
</feature>
<evidence type="ECO:0000256" key="1">
    <source>
        <dbReference type="ARBA" id="ARBA00004141"/>
    </source>
</evidence>
<dbReference type="Pfam" id="PF04547">
    <property type="entry name" value="Anoctamin"/>
    <property type="match status" value="1"/>
</dbReference>
<dbReference type="InterPro" id="IPR049456">
    <property type="entry name" value="Anoctamin_N_fung"/>
</dbReference>
<comment type="caution">
    <text evidence="9">The sequence shown here is derived from an EMBL/GenBank/DDBJ whole genome shotgun (WGS) entry which is preliminary data.</text>
</comment>
<protein>
    <submittedName>
        <fullName evidence="9">Response to osmotic stress-related protein</fullName>
    </submittedName>
</protein>
<feature type="transmembrane region" description="Helical" evidence="6">
    <location>
        <begin position="838"/>
        <end position="859"/>
    </location>
</feature>
<dbReference type="GO" id="GO:0016020">
    <property type="term" value="C:membrane"/>
    <property type="evidence" value="ECO:0007669"/>
    <property type="project" value="UniProtKB-SubCell"/>
</dbReference>
<evidence type="ECO:0000256" key="6">
    <source>
        <dbReference type="SAM" id="Phobius"/>
    </source>
</evidence>
<feature type="region of interest" description="Disordered" evidence="5">
    <location>
        <begin position="1160"/>
        <end position="1242"/>
    </location>
</feature>
<comment type="subcellular location">
    <subcellularLocation>
        <location evidence="1">Membrane</location>
        <topology evidence="1">Multi-pass membrane protein</topology>
    </subcellularLocation>
</comment>
<dbReference type="GO" id="GO:0032541">
    <property type="term" value="C:cortical endoplasmic reticulum"/>
    <property type="evidence" value="ECO:0007669"/>
    <property type="project" value="TreeGrafter"/>
</dbReference>
<feature type="compositionally biased region" description="Low complexity" evidence="5">
    <location>
        <begin position="1339"/>
        <end position="1375"/>
    </location>
</feature>
<evidence type="ECO:0000256" key="5">
    <source>
        <dbReference type="SAM" id="MobiDB-lite"/>
    </source>
</evidence>
<dbReference type="HOGENOM" id="CLU_253659_0_0_1"/>
<feature type="region of interest" description="Disordered" evidence="5">
    <location>
        <begin position="90"/>
        <end position="208"/>
    </location>
</feature>
<evidence type="ECO:0000256" key="4">
    <source>
        <dbReference type="ARBA" id="ARBA00023136"/>
    </source>
</evidence>
<feature type="transmembrane region" description="Helical" evidence="6">
    <location>
        <begin position="583"/>
        <end position="602"/>
    </location>
</feature>
<sequence length="1411" mass="151964">MDSRLHSEVPGTKITPSSPTRPGPPDAYAHSAQSTPARGGRDASISPSASMSSMNSGLASAPWAGGSGGVASGALAGGAVGGAVGGISGLPGDRRTVGHGVPPPQGQPVDSTRHSYQGHPYQQQDQEVLRDGSIQPGTRTSSIGAVESHSRNNSAGQQDYGSAFGGRAYGSNSPASASTETFGIPGGLERNEGVPAHASGTAASAPVTTHGSGGVVSAGSNPFGVDLVIPYDISGEKGDEAEIERGYRRLTDALQSAGLRIASRPAKGKGKGQEEVWVFVGASDGKVKELIEREHVVDESHGLRTAESNPNFPSDRIRLLYDLLTASKLQHGLGITPGEGDWARVKSIAALHDDERDKAWVERWAVADWKTGLLQGLSREDEAALSRDQPPAVRLYFNYLVFYTLSLVPIAAISLLFWLFAPADSYPPAYAFALALYSTTFVACWRIRERKLAVRWGLRGVEQVIGLMRPQYVLSHHLTTTTESHRRADVRRDGKIVLSVPIIMGCGLLLGCVLMAIFFLEAFVGHLWDGFGKEVLPLLPTALFSLVVPQVVALFTALARRLVRWENHPTYTSASRSLTAKTFALNATVAFLGLYLSAYLYLPFGPYLMSYIHNILSPDQGEVVIKSDGVNTSIRTRNHPGAHRDKINASRLKSQVFAYTVTNQVINTFLEVGLPFILRWVNDLRSGNKSVKGMFNGKEEKKREATESTEDKFLDKVAAELELPEYNIFTDYAEMVTQFGYVVIWAIVWPLAPVFALINNYFELRSDALKICQHVRRPVGPRVESIGTWLDTLSIISWLGAWTSATLIYLFRPSADRVVSTTAKYLASFDALPSYSTIWGTLVRVALVALAASHAWFVLNSLVTSICEKLFWRGSKEQRIVDGAGTLNADRTQQVLAKLDNSAGPDPLAGHGFWNGAAEGEAEIVKVFKKDLMPDGVLVMHERYESQINSTPLPTLTTLLYDLSQLSAVPCIGFSPLDQRLANTPDQRSHGRVHPREQRRREQAQEAKPRRTTQPDVGQLRGADDTDEGPPPNEHRELQGQQRLDADAAERPQPPGTDHAPAEPTPEQAQQYLVLAVQLFLAHGGCSEQSGAAGAQFAREGGSAVVPWYSARGRTGARTRDAEWVSAADIGGARRVAELRSALTAEEKSLATLRRQFSSAVAAEHETPPRRLKPRTPSISEPLAPLRALSPSSNTTPSSRPLTAPRTSGEGRSPDKAKAEAKEGPLATLKESLGSSNPAQDTIGVGALWSAMAQDAEETIQEGKRFWGQLMKSVTASPQGNTGKSQRPESHIGLTGIKSMLPSLPSLLPDAAPPSRPKDVRLKRASLTPLSPSPNPKVSLSGSSGSEIGLSRTASRNSAISSASSQNLSAQGMSRSEGRGEGKEGEEKGDKRRSEPPTPSSLAAVLGNVMW</sequence>
<dbReference type="EMBL" id="ALBS01000196">
    <property type="protein sequence ID" value="EJT48602.1"/>
    <property type="molecule type" value="Genomic_DNA"/>
</dbReference>
<organism evidence="9 10">
    <name type="scientific">Trichosporon asahii var. asahii (strain ATCC 90039 / CBS 2479 / JCM 2466 / KCTC 7840 / NBRC 103889/ NCYC 2677 / UAMH 7654)</name>
    <name type="common">Yeast</name>
    <dbReference type="NCBI Taxonomy" id="1186058"/>
    <lineage>
        <taxon>Eukaryota</taxon>
        <taxon>Fungi</taxon>
        <taxon>Dikarya</taxon>
        <taxon>Basidiomycota</taxon>
        <taxon>Agaricomycotina</taxon>
        <taxon>Tremellomycetes</taxon>
        <taxon>Trichosporonales</taxon>
        <taxon>Trichosporonaceae</taxon>
        <taxon>Trichosporon</taxon>
    </lineage>
</organism>
<feature type="region of interest" description="Disordered" evidence="5">
    <location>
        <begin position="979"/>
        <end position="1065"/>
    </location>
</feature>
<feature type="transmembrane region" description="Helical" evidence="6">
    <location>
        <begin position="427"/>
        <end position="445"/>
    </location>
</feature>
<accession>J6F0E1</accession>
<feature type="transmembrane region" description="Helical" evidence="6">
    <location>
        <begin position="786"/>
        <end position="811"/>
    </location>
</feature>
<evidence type="ECO:0000256" key="2">
    <source>
        <dbReference type="ARBA" id="ARBA00022692"/>
    </source>
</evidence>
<feature type="compositionally biased region" description="Polar residues" evidence="5">
    <location>
        <begin position="151"/>
        <end position="160"/>
    </location>
</feature>
<feature type="transmembrane region" description="Helical" evidence="6">
    <location>
        <begin position="396"/>
        <end position="421"/>
    </location>
</feature>
<reference evidence="9 10" key="1">
    <citation type="journal article" date="2012" name="Eukaryot. Cell">
        <title>Draft genome sequence of CBS 2479, the standard type strain of Trichosporon asahii.</title>
        <authorList>
            <person name="Yang R.Y."/>
            <person name="Li H.T."/>
            <person name="Zhu H."/>
            <person name="Zhou G.P."/>
            <person name="Wang M."/>
            <person name="Wang L."/>
        </authorList>
    </citation>
    <scope>NUCLEOTIDE SEQUENCE [LARGE SCALE GENOMIC DNA]</scope>
    <source>
        <strain evidence="10">ATCC 90039 / CBS 2479 / JCM 2466 / KCTC 7840 / NCYC 2677 / UAMH 7654</strain>
    </source>
</reference>
<feature type="compositionally biased region" description="Polar residues" evidence="5">
    <location>
        <begin position="1272"/>
        <end position="1285"/>
    </location>
</feature>
<keyword evidence="3 6" id="KW-1133">Transmembrane helix</keyword>
<keyword evidence="4 6" id="KW-0472">Membrane</keyword>
<dbReference type="InterPro" id="IPR007632">
    <property type="entry name" value="Anoctamin"/>
</dbReference>
<evidence type="ECO:0000256" key="3">
    <source>
        <dbReference type="ARBA" id="ARBA00022989"/>
    </source>
</evidence>
<dbReference type="PANTHER" id="PTHR12308:SF73">
    <property type="entry name" value="ANOCTAMIN"/>
    <property type="match status" value="1"/>
</dbReference>
<gene>
    <name evidence="9" type="ORF">A1Q1_02329</name>
</gene>
<feature type="transmembrane region" description="Helical" evidence="6">
    <location>
        <begin position="540"/>
        <end position="563"/>
    </location>
</feature>
<feature type="transmembrane region" description="Helical" evidence="6">
    <location>
        <begin position="739"/>
        <end position="762"/>
    </location>
</feature>